<accession>A0A1G6PSC3</accession>
<proteinExistence type="predicted"/>
<dbReference type="AlphaFoldDB" id="A0A1G6PSC3"/>
<protein>
    <submittedName>
        <fullName evidence="2">Uncharacterized protein</fullName>
    </submittedName>
</protein>
<dbReference type="RefSeq" id="WP_090389747.1">
    <property type="nucleotide sequence ID" value="NZ_FMZO01000004.1"/>
</dbReference>
<dbReference type="STRING" id="1285928.SAMN04487894_104124"/>
<evidence type="ECO:0000313" key="2">
    <source>
        <dbReference type="EMBL" id="SDC82285.1"/>
    </source>
</evidence>
<keyword evidence="3" id="KW-1185">Reference proteome</keyword>
<gene>
    <name evidence="2" type="ORF">SAMN04487894_104124</name>
</gene>
<sequence length="240" mass="26790">MKRFPSFLLFLVMLAGLIYLFLENRKLREAGINDTRFFVSEGSVNPADIQLNYVHLDKALEMTKTFRQFQYQYITEGLNRYLGNNPDSMKTTFWDSRLTTFSLDSIKKLVYTMDELVRNGKLVKPDGTKVASSELGIKIYDAAYPGLERQKADYNSLKGRHTLILVPAYKDRQTAAYHDFLPSGEIPGQGKQLHTLLAPAQTRRTVTTMGFLPAPPSGSVAVGLNQGGACPPPGLDEGSF</sequence>
<reference evidence="3" key="1">
    <citation type="submission" date="2016-10" db="EMBL/GenBank/DDBJ databases">
        <authorList>
            <person name="Varghese N."/>
            <person name="Submissions S."/>
        </authorList>
    </citation>
    <scope>NUCLEOTIDE SEQUENCE [LARGE SCALE GENOMIC DNA]</scope>
    <source>
        <strain evidence="3">DSM 25811 / CCM 8410 / LMG 26954 / E90</strain>
    </source>
</reference>
<dbReference type="OrthoDB" id="1355945at2"/>
<evidence type="ECO:0000256" key="1">
    <source>
        <dbReference type="SAM" id="Phobius"/>
    </source>
</evidence>
<keyword evidence="1" id="KW-1133">Transmembrane helix</keyword>
<feature type="transmembrane region" description="Helical" evidence="1">
    <location>
        <begin position="6"/>
        <end position="22"/>
    </location>
</feature>
<evidence type="ECO:0000313" key="3">
    <source>
        <dbReference type="Proteomes" id="UP000198757"/>
    </source>
</evidence>
<keyword evidence="1" id="KW-0472">Membrane</keyword>
<keyword evidence="1" id="KW-0812">Transmembrane</keyword>
<name>A0A1G6PSC3_NIADE</name>
<dbReference type="EMBL" id="FMZO01000004">
    <property type="protein sequence ID" value="SDC82285.1"/>
    <property type="molecule type" value="Genomic_DNA"/>
</dbReference>
<dbReference type="Proteomes" id="UP000198757">
    <property type="component" value="Unassembled WGS sequence"/>
</dbReference>
<organism evidence="2 3">
    <name type="scientific">Niabella drilacis (strain DSM 25811 / CCM 8410 / CCUG 62505 / LMG 26954 / E90)</name>
    <dbReference type="NCBI Taxonomy" id="1285928"/>
    <lineage>
        <taxon>Bacteria</taxon>
        <taxon>Pseudomonadati</taxon>
        <taxon>Bacteroidota</taxon>
        <taxon>Chitinophagia</taxon>
        <taxon>Chitinophagales</taxon>
        <taxon>Chitinophagaceae</taxon>
        <taxon>Niabella</taxon>
    </lineage>
</organism>